<dbReference type="GO" id="GO:0016491">
    <property type="term" value="F:oxidoreductase activity"/>
    <property type="evidence" value="ECO:0007669"/>
    <property type="project" value="InterPro"/>
</dbReference>
<dbReference type="InterPro" id="IPR036188">
    <property type="entry name" value="FAD/NAD-bd_sf"/>
</dbReference>
<organism evidence="2 3">
    <name type="scientific">Meristemomyces frigidus</name>
    <dbReference type="NCBI Taxonomy" id="1508187"/>
    <lineage>
        <taxon>Eukaryota</taxon>
        <taxon>Fungi</taxon>
        <taxon>Dikarya</taxon>
        <taxon>Ascomycota</taxon>
        <taxon>Pezizomycotina</taxon>
        <taxon>Dothideomycetes</taxon>
        <taxon>Dothideomycetidae</taxon>
        <taxon>Mycosphaerellales</taxon>
        <taxon>Teratosphaeriaceae</taxon>
        <taxon>Meristemomyces</taxon>
    </lineage>
</organism>
<dbReference type="SUPFAM" id="SSF54373">
    <property type="entry name" value="FAD-linked reductases, C-terminal domain"/>
    <property type="match status" value="1"/>
</dbReference>
<dbReference type="AlphaFoldDB" id="A0AAN7TG80"/>
<dbReference type="PANTHER" id="PTHR10742:SF414">
    <property type="entry name" value="CONTAINING AMINE OXIDASE, PUTATIVE (AFU_ORTHOLOGUE AFUA_3G12150)-RELATED"/>
    <property type="match status" value="1"/>
</dbReference>
<reference evidence="2" key="1">
    <citation type="submission" date="2023-08" db="EMBL/GenBank/DDBJ databases">
        <title>Black Yeasts Isolated from many extreme environments.</title>
        <authorList>
            <person name="Coleine C."/>
            <person name="Stajich J.E."/>
            <person name="Selbmann L."/>
        </authorList>
    </citation>
    <scope>NUCLEOTIDE SEQUENCE</scope>
    <source>
        <strain evidence="2">CCFEE 5401</strain>
    </source>
</reference>
<dbReference type="Gene3D" id="3.90.660.10">
    <property type="match status" value="1"/>
</dbReference>
<dbReference type="PRINTS" id="PR00419">
    <property type="entry name" value="ADXRDTASE"/>
</dbReference>
<comment type="caution">
    <text evidence="2">The sequence shown here is derived from an EMBL/GenBank/DDBJ whole genome shotgun (WGS) entry which is preliminary data.</text>
</comment>
<dbReference type="PANTHER" id="PTHR10742">
    <property type="entry name" value="FLAVIN MONOAMINE OXIDASE"/>
    <property type="match status" value="1"/>
</dbReference>
<accession>A0AAN7TG80</accession>
<evidence type="ECO:0000313" key="2">
    <source>
        <dbReference type="EMBL" id="KAK5115339.1"/>
    </source>
</evidence>
<dbReference type="SUPFAM" id="SSF51905">
    <property type="entry name" value="FAD/NAD(P)-binding domain"/>
    <property type="match status" value="1"/>
</dbReference>
<dbReference type="Pfam" id="PF01593">
    <property type="entry name" value="Amino_oxidase"/>
    <property type="match status" value="1"/>
</dbReference>
<dbReference type="InterPro" id="IPR050281">
    <property type="entry name" value="Flavin_monoamine_oxidase"/>
</dbReference>
<protein>
    <recommendedName>
        <fullName evidence="1">Amine oxidase domain-containing protein</fullName>
    </recommendedName>
</protein>
<dbReference type="GO" id="GO:0050660">
    <property type="term" value="F:flavin adenine dinucleotide binding"/>
    <property type="evidence" value="ECO:0007669"/>
    <property type="project" value="TreeGrafter"/>
</dbReference>
<dbReference type="Gene3D" id="3.50.50.60">
    <property type="entry name" value="FAD/NAD(P)-binding domain"/>
    <property type="match status" value="1"/>
</dbReference>
<dbReference type="GO" id="GO:0003682">
    <property type="term" value="F:chromatin binding"/>
    <property type="evidence" value="ECO:0007669"/>
    <property type="project" value="TreeGrafter"/>
</dbReference>
<feature type="domain" description="Amine oxidase" evidence="1">
    <location>
        <begin position="21"/>
        <end position="526"/>
    </location>
</feature>
<sequence length="538" mass="59113">MLRASITATRQIHVGVVGAGFAGLRCADVLLQRGFKVTILEARDRVGGRVAQSEHLGHRVDLGPNWIHGTHDNPILQIAKQTGTILHAWDEDEATFLFGSDGEQLDAEEVTEYPSLLWDDGLIADAFRYSNEHHDEIDPQCSLQVYFEERSETLFKQLPDDEAKRKRETLLLVTRMWGAYIGSPVTRQSLKFFWLEECIQGENPFVAGTYAKILDAVAKAACEGAEMRLGAEVVGIMSSAARSGKDDPNVSLRLSNGEILAFDEAVITVPLGYLKRNKEAFDPPLPARLSQAIDNIGYGTLDKVYITFPTAFWNETRSNNADHVNFTSPLDTAGTTPNFTATTAPLHQSKDAFIDSGTTQVGFMHWLAPSYASDTNSNHWDPQAMNLAAFPAGAAHPTLLFYIYGPCSEHIASLISEATSEIDQDAKLITFFRPYFSRLPNYSSTNAACEPNTVLATAWAGDKFAGYGSYSNFQVGLEKGDEDIEVMRRGMPERNVWLAGEHTAPFIALGTSTGAYWSGEMVANRIAEACGFDDTRSG</sequence>
<evidence type="ECO:0000259" key="1">
    <source>
        <dbReference type="Pfam" id="PF01593"/>
    </source>
</evidence>
<gene>
    <name evidence="2" type="ORF">LTR62_001539</name>
</gene>
<dbReference type="GO" id="GO:0006338">
    <property type="term" value="P:chromatin remodeling"/>
    <property type="evidence" value="ECO:0007669"/>
    <property type="project" value="TreeGrafter"/>
</dbReference>
<dbReference type="InterPro" id="IPR002937">
    <property type="entry name" value="Amino_oxidase"/>
</dbReference>
<name>A0AAN7TG80_9PEZI</name>
<proteinExistence type="predicted"/>
<dbReference type="EMBL" id="JAVRRL010000013">
    <property type="protein sequence ID" value="KAK5115339.1"/>
    <property type="molecule type" value="Genomic_DNA"/>
</dbReference>
<dbReference type="Proteomes" id="UP001310890">
    <property type="component" value="Unassembled WGS sequence"/>
</dbReference>
<evidence type="ECO:0000313" key="3">
    <source>
        <dbReference type="Proteomes" id="UP001310890"/>
    </source>
</evidence>